<feature type="compositionally biased region" description="Low complexity" evidence="1">
    <location>
        <begin position="162"/>
        <end position="177"/>
    </location>
</feature>
<name>A0AAD7TH44_9APHY</name>
<protein>
    <submittedName>
        <fullName evidence="3">Uncharacterized protein</fullName>
    </submittedName>
</protein>
<evidence type="ECO:0000256" key="2">
    <source>
        <dbReference type="SAM" id="Phobius"/>
    </source>
</evidence>
<reference evidence="3" key="1">
    <citation type="submission" date="2022-11" db="EMBL/GenBank/DDBJ databases">
        <title>Genome Sequence of Cubamyces cubensis.</title>
        <authorList>
            <person name="Buettner E."/>
        </authorList>
    </citation>
    <scope>NUCLEOTIDE SEQUENCE</scope>
    <source>
        <strain evidence="3">MPL-01</strain>
    </source>
</reference>
<feature type="compositionally biased region" description="Low complexity" evidence="1">
    <location>
        <begin position="481"/>
        <end position="490"/>
    </location>
</feature>
<feature type="compositionally biased region" description="Polar residues" evidence="1">
    <location>
        <begin position="205"/>
        <end position="216"/>
    </location>
</feature>
<evidence type="ECO:0000313" key="3">
    <source>
        <dbReference type="EMBL" id="KAJ8457066.1"/>
    </source>
</evidence>
<comment type="caution">
    <text evidence="3">The sequence shown here is derived from an EMBL/GenBank/DDBJ whole genome shotgun (WGS) entry which is preliminary data.</text>
</comment>
<evidence type="ECO:0000313" key="4">
    <source>
        <dbReference type="Proteomes" id="UP001215151"/>
    </source>
</evidence>
<keyword evidence="4" id="KW-1185">Reference proteome</keyword>
<keyword evidence="2" id="KW-0812">Transmembrane</keyword>
<feature type="compositionally biased region" description="Low complexity" evidence="1">
    <location>
        <begin position="498"/>
        <end position="514"/>
    </location>
</feature>
<dbReference type="AlphaFoldDB" id="A0AAD7TH44"/>
<dbReference type="EMBL" id="JAPEVG010000601">
    <property type="protein sequence ID" value="KAJ8457066.1"/>
    <property type="molecule type" value="Genomic_DNA"/>
</dbReference>
<feature type="region of interest" description="Disordered" evidence="1">
    <location>
        <begin position="196"/>
        <end position="221"/>
    </location>
</feature>
<dbReference type="Proteomes" id="UP001215151">
    <property type="component" value="Unassembled WGS sequence"/>
</dbReference>
<sequence length="553" mass="60157">MAPVPESLAYANATGNPKSFITPAAVFAFLFEVLLVILIVLTIFAIVRRYIMTRRPQTAAQTSTPLSADAEAQQGPSPSFVKTRGWRSWDASRTRAAVAAFQYHRGPLDDTAALLDKGSEAALSPLFPTSIRAESSRLGASHSDSSRGRLHSISPPTTQSEHQQASTSSHSCASHSRTCATPNYCSTSDSRASTWFPPHAHVEDQQPQNHAPSSSGLFRRPPVVNVMPSIVVTTCNDEFEVSSPASTYSEPDSPTVSTPPPVFSPDVHVFDGLQGTLRSPPWTWAFTDGDDSHVVEPDTLGEGAPHPTEYKFGGEASCIAPHHSAPRSIRYEDQGLRRFRQDLTIVEDDVPASTLVIIAAPELDMTPIREFWVNGPALVTQCWAEGDADLPSCSSGEDEEEWETAWRTGGRLVRAFASSCSTDTLSGSEQDLDENMEYFVKLYNVKAECFVPKPETCSSKFDIISPPCEVPVEWCGRPESADSSSSWQSSYAGRPRRISGSDSGSSFYSCSRSSFTEDSEASDSFSDKDNYSSRLFNIAVAMYGRPPSTICTT</sequence>
<keyword evidence="2" id="KW-0472">Membrane</keyword>
<feature type="region of interest" description="Disordered" evidence="1">
    <location>
        <begin position="477"/>
        <end position="527"/>
    </location>
</feature>
<organism evidence="3 4">
    <name type="scientific">Trametes cubensis</name>
    <dbReference type="NCBI Taxonomy" id="1111947"/>
    <lineage>
        <taxon>Eukaryota</taxon>
        <taxon>Fungi</taxon>
        <taxon>Dikarya</taxon>
        <taxon>Basidiomycota</taxon>
        <taxon>Agaricomycotina</taxon>
        <taxon>Agaricomycetes</taxon>
        <taxon>Polyporales</taxon>
        <taxon>Polyporaceae</taxon>
        <taxon>Trametes</taxon>
    </lineage>
</organism>
<feature type="transmembrane region" description="Helical" evidence="2">
    <location>
        <begin position="20"/>
        <end position="47"/>
    </location>
</feature>
<feature type="region of interest" description="Disordered" evidence="1">
    <location>
        <begin position="61"/>
        <end position="84"/>
    </location>
</feature>
<feature type="region of interest" description="Disordered" evidence="1">
    <location>
        <begin position="134"/>
        <end position="177"/>
    </location>
</feature>
<evidence type="ECO:0000256" key="1">
    <source>
        <dbReference type="SAM" id="MobiDB-lite"/>
    </source>
</evidence>
<accession>A0AAD7TH44</accession>
<proteinExistence type="predicted"/>
<gene>
    <name evidence="3" type="ORF">ONZ51_g11750</name>
</gene>
<keyword evidence="2" id="KW-1133">Transmembrane helix</keyword>